<protein>
    <recommendedName>
        <fullName evidence="4">Secreted protein</fullName>
    </recommendedName>
</protein>
<evidence type="ECO:0008006" key="4">
    <source>
        <dbReference type="Google" id="ProtNLM"/>
    </source>
</evidence>
<dbReference type="EMBL" id="JAAGAB010000003">
    <property type="protein sequence ID" value="NDV02114.1"/>
    <property type="molecule type" value="Genomic_DNA"/>
</dbReference>
<evidence type="ECO:0000313" key="3">
    <source>
        <dbReference type="Proteomes" id="UP000474757"/>
    </source>
</evidence>
<reference evidence="2 3" key="1">
    <citation type="submission" date="2020-02" db="EMBL/GenBank/DDBJ databases">
        <title>Pseudoroseicyclus tamarix, sp. nov., isolated from offshore sediment of a Tamarix chinensis forest.</title>
        <authorList>
            <person name="Gai Y."/>
        </authorList>
    </citation>
    <scope>NUCLEOTIDE SEQUENCE [LARGE SCALE GENOMIC DNA]</scope>
    <source>
        <strain evidence="2 3">CLL3-39</strain>
    </source>
</reference>
<feature type="signal peptide" evidence="1">
    <location>
        <begin position="1"/>
        <end position="22"/>
    </location>
</feature>
<name>A0A6B2K102_9RHOB</name>
<dbReference type="RefSeq" id="WP_163894753.1">
    <property type="nucleotide sequence ID" value="NZ_JAAFYS010000003.1"/>
</dbReference>
<feature type="chain" id="PRO_5025455379" description="Secreted protein" evidence="1">
    <location>
        <begin position="23"/>
        <end position="153"/>
    </location>
</feature>
<evidence type="ECO:0000313" key="2">
    <source>
        <dbReference type="EMBL" id="NDV02114.1"/>
    </source>
</evidence>
<dbReference type="Proteomes" id="UP000474757">
    <property type="component" value="Unassembled WGS sequence"/>
</dbReference>
<evidence type="ECO:0000256" key="1">
    <source>
        <dbReference type="SAM" id="SignalP"/>
    </source>
</evidence>
<proteinExistence type="predicted"/>
<keyword evidence="1" id="KW-0732">Signal</keyword>
<gene>
    <name evidence="2" type="ORF">GZA08_14175</name>
</gene>
<dbReference type="AlphaFoldDB" id="A0A6B2K102"/>
<sequence length="153" mass="15928">MPTPAAGLVALALLAAPAGAHALGAEPCGGRVGIDDLVEPWAETSATFAEGEVRVALIDFVEPAGGPFHLALITPPRDELGLRQCLLITREGALGWWSLDFETLEAVYDPATGLTFTIEGATPLPDESAFPPVRVTVTLNQATGQITVTEEPA</sequence>
<organism evidence="2 3">
    <name type="scientific">Pseudoroseicyclus tamaricis</name>
    <dbReference type="NCBI Taxonomy" id="2705421"/>
    <lineage>
        <taxon>Bacteria</taxon>
        <taxon>Pseudomonadati</taxon>
        <taxon>Pseudomonadota</taxon>
        <taxon>Alphaproteobacteria</taxon>
        <taxon>Rhodobacterales</taxon>
        <taxon>Paracoccaceae</taxon>
        <taxon>Pseudoroseicyclus</taxon>
    </lineage>
</organism>
<comment type="caution">
    <text evidence="2">The sequence shown here is derived from an EMBL/GenBank/DDBJ whole genome shotgun (WGS) entry which is preliminary data.</text>
</comment>
<keyword evidence="3" id="KW-1185">Reference proteome</keyword>
<accession>A0A6B2K102</accession>